<sequence length="139" mass="15531">MKEMVYLPLALTVLCTLLISGALLNLFVEIAFCPGMPVVRLNSLSVSGIAVSDLTLSARWDVNFTVYNPNFVSVFSLDEIQSFVLYSEDTALSVMAAEGFRLGSREEKSFRLKFGTAGREDYQPLVEYTVLTIKSYYFV</sequence>
<dbReference type="AlphaFoldDB" id="A0AAV5KXR0"/>
<gene>
    <name evidence="1" type="ORF">SLEP1_g38671</name>
</gene>
<reference evidence="1 2" key="1">
    <citation type="journal article" date="2021" name="Commun. Biol.">
        <title>The genome of Shorea leprosula (Dipterocarpaceae) highlights the ecological relevance of drought in aseasonal tropical rainforests.</title>
        <authorList>
            <person name="Ng K.K.S."/>
            <person name="Kobayashi M.J."/>
            <person name="Fawcett J.A."/>
            <person name="Hatakeyama M."/>
            <person name="Paape T."/>
            <person name="Ng C.H."/>
            <person name="Ang C.C."/>
            <person name="Tnah L.H."/>
            <person name="Lee C.T."/>
            <person name="Nishiyama T."/>
            <person name="Sese J."/>
            <person name="O'Brien M.J."/>
            <person name="Copetti D."/>
            <person name="Mohd Noor M.I."/>
            <person name="Ong R.C."/>
            <person name="Putra M."/>
            <person name="Sireger I.Z."/>
            <person name="Indrioko S."/>
            <person name="Kosugi Y."/>
            <person name="Izuno A."/>
            <person name="Isagi Y."/>
            <person name="Lee S.L."/>
            <person name="Shimizu K.K."/>
        </authorList>
    </citation>
    <scope>NUCLEOTIDE SEQUENCE [LARGE SCALE GENOMIC DNA]</scope>
    <source>
        <strain evidence="1">214</strain>
    </source>
</reference>
<evidence type="ECO:0000313" key="2">
    <source>
        <dbReference type="Proteomes" id="UP001054252"/>
    </source>
</evidence>
<comment type="caution">
    <text evidence="1">The sequence shown here is derived from an EMBL/GenBank/DDBJ whole genome shotgun (WGS) entry which is preliminary data.</text>
</comment>
<proteinExistence type="predicted"/>
<name>A0AAV5KXR0_9ROSI</name>
<dbReference type="EMBL" id="BPVZ01000084">
    <property type="protein sequence ID" value="GKV29773.1"/>
    <property type="molecule type" value="Genomic_DNA"/>
</dbReference>
<keyword evidence="2" id="KW-1185">Reference proteome</keyword>
<accession>A0AAV5KXR0</accession>
<evidence type="ECO:0000313" key="1">
    <source>
        <dbReference type="EMBL" id="GKV29773.1"/>
    </source>
</evidence>
<dbReference type="Proteomes" id="UP001054252">
    <property type="component" value="Unassembled WGS sequence"/>
</dbReference>
<protein>
    <recommendedName>
        <fullName evidence="3">Late embryogenesis abundant protein LEA-2 subgroup domain-containing protein</fullName>
    </recommendedName>
</protein>
<organism evidence="1 2">
    <name type="scientific">Rubroshorea leprosula</name>
    <dbReference type="NCBI Taxonomy" id="152421"/>
    <lineage>
        <taxon>Eukaryota</taxon>
        <taxon>Viridiplantae</taxon>
        <taxon>Streptophyta</taxon>
        <taxon>Embryophyta</taxon>
        <taxon>Tracheophyta</taxon>
        <taxon>Spermatophyta</taxon>
        <taxon>Magnoliopsida</taxon>
        <taxon>eudicotyledons</taxon>
        <taxon>Gunneridae</taxon>
        <taxon>Pentapetalae</taxon>
        <taxon>rosids</taxon>
        <taxon>malvids</taxon>
        <taxon>Malvales</taxon>
        <taxon>Dipterocarpaceae</taxon>
        <taxon>Rubroshorea</taxon>
    </lineage>
</organism>
<evidence type="ECO:0008006" key="3">
    <source>
        <dbReference type="Google" id="ProtNLM"/>
    </source>
</evidence>